<evidence type="ECO:0000256" key="1">
    <source>
        <dbReference type="SAM" id="Phobius"/>
    </source>
</evidence>
<sequence length="87" mass="9327">MKTVWLGLLIVSSALLIGVVLRQKLSWQWTKRFALHLVAAAVALYLLNYSGVISGYSVPLNPMTIGTVVLLGLPGIALILGLQTVVL</sequence>
<dbReference type="EMBL" id="JACHXK010000038">
    <property type="protein sequence ID" value="MBB3114642.1"/>
    <property type="molecule type" value="Genomic_DNA"/>
</dbReference>
<dbReference type="AlphaFoldDB" id="A0A7W5FRT8"/>
<keyword evidence="1" id="KW-0472">Membrane</keyword>
<accession>A0A7W5FRT8</accession>
<dbReference type="Proteomes" id="UP000570361">
    <property type="component" value="Unassembled WGS sequence"/>
</dbReference>
<feature type="transmembrane region" description="Helical" evidence="1">
    <location>
        <begin position="65"/>
        <end position="86"/>
    </location>
</feature>
<dbReference type="RefSeq" id="WP_183604673.1">
    <property type="nucleotide sequence ID" value="NZ_JACHXK010000038.1"/>
</dbReference>
<evidence type="ECO:0000313" key="2">
    <source>
        <dbReference type="EMBL" id="MBB3114642.1"/>
    </source>
</evidence>
<organism evidence="2 3">
    <name type="scientific">Paenibacillus phyllosphaerae</name>
    <dbReference type="NCBI Taxonomy" id="274593"/>
    <lineage>
        <taxon>Bacteria</taxon>
        <taxon>Bacillati</taxon>
        <taxon>Bacillota</taxon>
        <taxon>Bacilli</taxon>
        <taxon>Bacillales</taxon>
        <taxon>Paenibacillaceae</taxon>
        <taxon>Paenibacillus</taxon>
    </lineage>
</organism>
<keyword evidence="1" id="KW-0812">Transmembrane</keyword>
<reference evidence="2 3" key="1">
    <citation type="submission" date="2020-08" db="EMBL/GenBank/DDBJ databases">
        <title>Genomic Encyclopedia of Type Strains, Phase III (KMG-III): the genomes of soil and plant-associated and newly described type strains.</title>
        <authorList>
            <person name="Whitman W."/>
        </authorList>
    </citation>
    <scope>NUCLEOTIDE SEQUENCE [LARGE SCALE GENOMIC DNA]</scope>
    <source>
        <strain evidence="2 3">CECT 5862</strain>
    </source>
</reference>
<evidence type="ECO:0000313" key="3">
    <source>
        <dbReference type="Proteomes" id="UP000570361"/>
    </source>
</evidence>
<proteinExistence type="predicted"/>
<protein>
    <submittedName>
        <fullName evidence="2">Inhibitor of the pro-sigma K processing machinery</fullName>
    </submittedName>
</protein>
<comment type="caution">
    <text evidence="2">The sequence shown here is derived from an EMBL/GenBank/DDBJ whole genome shotgun (WGS) entry which is preliminary data.</text>
</comment>
<keyword evidence="1" id="KW-1133">Transmembrane helix</keyword>
<dbReference type="Pfam" id="PF07441">
    <property type="entry name" value="BofA"/>
    <property type="match status" value="1"/>
</dbReference>
<gene>
    <name evidence="2" type="ORF">FHS18_006782</name>
</gene>
<feature type="transmembrane region" description="Helical" evidence="1">
    <location>
        <begin position="32"/>
        <end position="53"/>
    </location>
</feature>
<keyword evidence="3" id="KW-1185">Reference proteome</keyword>
<name>A0A7W5FRT8_9BACL</name>
<dbReference type="InterPro" id="IPR010001">
    <property type="entry name" value="BofA"/>
</dbReference>